<feature type="transmembrane region" description="Helical" evidence="1">
    <location>
        <begin position="31"/>
        <end position="52"/>
    </location>
</feature>
<proteinExistence type="predicted"/>
<accession>A0ABX0T7X2</accession>
<reference evidence="2 3" key="1">
    <citation type="submission" date="2020-03" db="EMBL/GenBank/DDBJ databases">
        <title>Above-ground endophytic microbial communities from plants in different locations in the United States.</title>
        <authorList>
            <person name="Frank C."/>
        </authorList>
    </citation>
    <scope>NUCLEOTIDE SEQUENCE [LARGE SCALE GENOMIC DNA]</scope>
    <source>
        <strain evidence="2 3">WW7</strain>
    </source>
</reference>
<protein>
    <submittedName>
        <fullName evidence="2">Uncharacterized protein</fullName>
    </submittedName>
</protein>
<keyword evidence="1" id="KW-0812">Transmembrane</keyword>
<dbReference type="EMBL" id="JAAOYO010000003">
    <property type="protein sequence ID" value="NII41591.1"/>
    <property type="molecule type" value="Genomic_DNA"/>
</dbReference>
<name>A0ABX0T7X2_9MICO</name>
<dbReference type="Proteomes" id="UP001318300">
    <property type="component" value="Unassembled WGS sequence"/>
</dbReference>
<feature type="transmembrane region" description="Helical" evidence="1">
    <location>
        <begin position="58"/>
        <end position="78"/>
    </location>
</feature>
<keyword evidence="1" id="KW-1133">Transmembrane helix</keyword>
<comment type="caution">
    <text evidence="2">The sequence shown here is derived from an EMBL/GenBank/DDBJ whole genome shotgun (WGS) entry which is preliminary data.</text>
</comment>
<evidence type="ECO:0000313" key="2">
    <source>
        <dbReference type="EMBL" id="NII41591.1"/>
    </source>
</evidence>
<keyword evidence="1" id="KW-0472">Membrane</keyword>
<evidence type="ECO:0000256" key="1">
    <source>
        <dbReference type="SAM" id="Phobius"/>
    </source>
</evidence>
<gene>
    <name evidence="2" type="ORF">E9228_002238</name>
</gene>
<sequence>MFTTATANRMTPQVTAAPPTPLPGLSACHRLITLGVGAAVLFVLAVLATSLLNDAPSMRIVVPVVFLGGGGLLAVVALRLQTRLLAELQHGYTTLRIQFGRARGDRWRQQSVGGGRLAWDYRGTWFLRSDGTVRTPPVPDVDPPGFYPSPTEAGRFELWTGRSWAGRFLR</sequence>
<organism evidence="2 3">
    <name type="scientific">Curtobacterium salicis</name>
    <dbReference type="NCBI Taxonomy" id="1779862"/>
    <lineage>
        <taxon>Bacteria</taxon>
        <taxon>Bacillati</taxon>
        <taxon>Actinomycetota</taxon>
        <taxon>Actinomycetes</taxon>
        <taxon>Micrococcales</taxon>
        <taxon>Microbacteriaceae</taxon>
        <taxon>Curtobacterium</taxon>
    </lineage>
</organism>
<keyword evidence="3" id="KW-1185">Reference proteome</keyword>
<evidence type="ECO:0000313" key="3">
    <source>
        <dbReference type="Proteomes" id="UP001318300"/>
    </source>
</evidence>